<dbReference type="Proteomes" id="UP000236546">
    <property type="component" value="Unassembled WGS sequence"/>
</dbReference>
<feature type="chain" id="PRO_5014438732" description="Phytocyanin domain-containing protein" evidence="1">
    <location>
        <begin position="18"/>
        <end position="198"/>
    </location>
</feature>
<evidence type="ECO:0000259" key="2">
    <source>
        <dbReference type="Pfam" id="PF02298"/>
    </source>
</evidence>
<dbReference type="GO" id="GO:0009055">
    <property type="term" value="F:electron transfer activity"/>
    <property type="evidence" value="ECO:0007669"/>
    <property type="project" value="InterPro"/>
</dbReference>
<keyword evidence="5" id="KW-1185">Reference proteome</keyword>
<dbReference type="Gene3D" id="2.60.40.420">
    <property type="entry name" value="Cupredoxins - blue copper proteins"/>
    <property type="match status" value="1"/>
</dbReference>
<protein>
    <recommendedName>
        <fullName evidence="2">Phytocyanin domain-containing protein</fullName>
    </recommendedName>
</protein>
<reference evidence="4 5" key="1">
    <citation type="journal article" date="2016" name="Genome Announc.">
        <title>Draft Whole-Genome Sequence of Trichoderma gamsii T6085, a Promising Biocontrol Agent of Fusarium Head Blight on Wheat.</title>
        <authorList>
            <person name="Baroncelli R."/>
            <person name="Zapparata A."/>
            <person name="Piaggeschi G."/>
            <person name="Sarrocco S."/>
            <person name="Vannacci G."/>
        </authorList>
    </citation>
    <scope>NUCLEOTIDE SEQUENCE [LARGE SCALE GENOMIC DNA]</scope>
    <source>
        <strain evidence="4 5">T6085</strain>
    </source>
</reference>
<dbReference type="Pfam" id="PF02298">
    <property type="entry name" value="Cu_bind_like"/>
    <property type="match status" value="1"/>
</dbReference>
<dbReference type="InterPro" id="IPR003245">
    <property type="entry name" value="Phytocyanin_dom"/>
</dbReference>
<dbReference type="InterPro" id="IPR008972">
    <property type="entry name" value="Cupredoxin"/>
</dbReference>
<feature type="signal peptide" evidence="1">
    <location>
        <begin position="1"/>
        <end position="17"/>
    </location>
</feature>
<comment type="caution">
    <text evidence="3">The sequence shown here is derived from an EMBL/GenBank/DDBJ whole genome shotgun (WGS) entry which is preliminary data.</text>
</comment>
<dbReference type="SUPFAM" id="SSF49503">
    <property type="entry name" value="Cupredoxins"/>
    <property type="match status" value="1"/>
</dbReference>
<dbReference type="EMBL" id="JPDN02000047">
    <property type="protein sequence ID" value="PON21619.1"/>
    <property type="molecule type" value="Genomic_DNA"/>
</dbReference>
<dbReference type="EMBL" id="MTYH01000036">
    <property type="protein sequence ID" value="PNP43756.1"/>
    <property type="molecule type" value="Genomic_DNA"/>
</dbReference>
<dbReference type="InterPro" id="IPR052953">
    <property type="entry name" value="Ser-rich/MCO-related"/>
</dbReference>
<evidence type="ECO:0000256" key="1">
    <source>
        <dbReference type="SAM" id="SignalP"/>
    </source>
</evidence>
<gene>
    <name evidence="4" type="ORF">TGAM01_v209508</name>
    <name evidence="3" type="ORF">TGAMA5MH_04037</name>
</gene>
<name>A0A2K0TE04_9HYPO</name>
<feature type="domain" description="Phytocyanin" evidence="2">
    <location>
        <begin position="38"/>
        <end position="114"/>
    </location>
</feature>
<reference evidence="3 6" key="2">
    <citation type="submission" date="2017-02" db="EMBL/GenBank/DDBJ databases">
        <title>Genomes of Trichoderma spp. with biocontrol activity.</title>
        <authorList>
            <person name="Gardiner D."/>
            <person name="Kazan K."/>
            <person name="Vos C."/>
            <person name="Harvey P."/>
        </authorList>
    </citation>
    <scope>NUCLEOTIDE SEQUENCE [LARGE SCALE GENOMIC DNA]</scope>
    <source>
        <strain evidence="3 6">A5MH</strain>
    </source>
</reference>
<dbReference type="Proteomes" id="UP000054821">
    <property type="component" value="Unassembled WGS sequence"/>
</dbReference>
<evidence type="ECO:0000313" key="3">
    <source>
        <dbReference type="EMBL" id="PNP43756.1"/>
    </source>
</evidence>
<dbReference type="CDD" id="cd00920">
    <property type="entry name" value="Cupredoxin"/>
    <property type="match status" value="1"/>
</dbReference>
<dbReference type="AlphaFoldDB" id="A0A2K0TE04"/>
<dbReference type="RefSeq" id="XP_024404681.1">
    <property type="nucleotide sequence ID" value="XM_024550569.1"/>
</dbReference>
<keyword evidence="1" id="KW-0732">Signal</keyword>
<proteinExistence type="predicted"/>
<dbReference type="STRING" id="398673.A0A2K0TE04"/>
<dbReference type="PANTHER" id="PTHR34883:SF20">
    <property type="entry name" value="PHYTOCYANIN DOMAIN-CONTAINING PROTEIN"/>
    <property type="match status" value="1"/>
</dbReference>
<organism evidence="3 6">
    <name type="scientific">Trichoderma gamsii</name>
    <dbReference type="NCBI Taxonomy" id="398673"/>
    <lineage>
        <taxon>Eukaryota</taxon>
        <taxon>Fungi</taxon>
        <taxon>Dikarya</taxon>
        <taxon>Ascomycota</taxon>
        <taxon>Pezizomycotina</taxon>
        <taxon>Sordariomycetes</taxon>
        <taxon>Hypocreomycetidae</taxon>
        <taxon>Hypocreales</taxon>
        <taxon>Hypocreaceae</taxon>
        <taxon>Trichoderma</taxon>
    </lineage>
</organism>
<evidence type="ECO:0000313" key="4">
    <source>
        <dbReference type="EMBL" id="PON21619.1"/>
    </source>
</evidence>
<dbReference type="GeneID" id="29987963"/>
<dbReference type="OrthoDB" id="2331100at2759"/>
<evidence type="ECO:0000313" key="5">
    <source>
        <dbReference type="Proteomes" id="UP000054821"/>
    </source>
</evidence>
<evidence type="ECO:0000313" key="6">
    <source>
        <dbReference type="Proteomes" id="UP000236546"/>
    </source>
</evidence>
<reference evidence="4" key="3">
    <citation type="submission" date="2017-08" db="EMBL/GenBank/DDBJ databases">
        <title>Trichoderma gamsii strain T6085, whole genome shotgun sequencing project.</title>
        <authorList>
            <person name="Baroncelli R."/>
        </authorList>
    </citation>
    <scope>NUCLEOTIDE SEQUENCE</scope>
    <source>
        <strain evidence="4">T6085</strain>
    </source>
</reference>
<dbReference type="PANTHER" id="PTHR34883">
    <property type="entry name" value="SERINE-RICH PROTEIN, PUTATIVE-RELATED-RELATED"/>
    <property type="match status" value="1"/>
</dbReference>
<accession>A0A2K0TE04</accession>
<sequence length="198" mass="19821">MLFSTLAVTAFSAVASAKTIRIDVGQGGLTFTPNDITAAVGDILEFHYHPKNHSVVAADFATPCKPKAEGGFYSGFFPTTGTENSNVFQVEVNNTTPIWFYCSQSTGNHCGAGMVGAVNANANKTLAEFKAAAEKASTNESPKTGVFGGKVLAASSTSSGAATTTSGKPAAATTNAAAGLGVSGMAAAVVGAAVVFAL</sequence>